<evidence type="ECO:0000313" key="3">
    <source>
        <dbReference type="Proteomes" id="UP000663829"/>
    </source>
</evidence>
<sequence length="154" mass="17418">MLSTSILNPDKRASLASQCSKTITQYKYDLMMLTIATGENIIRGHLQKFNDLKEKFTLLHHDNLQVSTDQFVKAIEERATMMGKRKDWIRYYKADILESEKKLVISTRLGTATVLIDKDVEKIACDVKLIHSVTLGPLQECDVDVTAPFSTADP</sequence>
<organism evidence="1 3">
    <name type="scientific">Didymodactylos carnosus</name>
    <dbReference type="NCBI Taxonomy" id="1234261"/>
    <lineage>
        <taxon>Eukaryota</taxon>
        <taxon>Metazoa</taxon>
        <taxon>Spiralia</taxon>
        <taxon>Gnathifera</taxon>
        <taxon>Rotifera</taxon>
        <taxon>Eurotatoria</taxon>
        <taxon>Bdelloidea</taxon>
        <taxon>Philodinida</taxon>
        <taxon>Philodinidae</taxon>
        <taxon>Didymodactylos</taxon>
    </lineage>
</organism>
<dbReference type="OrthoDB" id="10538965at2759"/>
<keyword evidence="3" id="KW-1185">Reference proteome</keyword>
<dbReference type="Proteomes" id="UP000681722">
    <property type="component" value="Unassembled WGS sequence"/>
</dbReference>
<comment type="caution">
    <text evidence="1">The sequence shown here is derived from an EMBL/GenBank/DDBJ whole genome shotgun (WGS) entry which is preliminary data.</text>
</comment>
<accession>A0A814JTA5</accession>
<dbReference type="AlphaFoldDB" id="A0A814JTA5"/>
<protein>
    <submittedName>
        <fullName evidence="1">Uncharacterized protein</fullName>
    </submittedName>
</protein>
<gene>
    <name evidence="1" type="ORF">GPM918_LOCUS15815</name>
    <name evidence="2" type="ORF">SRO942_LOCUS15815</name>
</gene>
<reference evidence="1" key="1">
    <citation type="submission" date="2021-02" db="EMBL/GenBank/DDBJ databases">
        <authorList>
            <person name="Nowell W R."/>
        </authorList>
    </citation>
    <scope>NUCLEOTIDE SEQUENCE</scope>
</reference>
<dbReference type="EMBL" id="CAJOBC010004036">
    <property type="protein sequence ID" value="CAF3811925.1"/>
    <property type="molecule type" value="Genomic_DNA"/>
</dbReference>
<dbReference type="Proteomes" id="UP000663829">
    <property type="component" value="Unassembled WGS sequence"/>
</dbReference>
<proteinExistence type="predicted"/>
<name>A0A814JTA5_9BILA</name>
<evidence type="ECO:0000313" key="2">
    <source>
        <dbReference type="EMBL" id="CAF3811925.1"/>
    </source>
</evidence>
<evidence type="ECO:0000313" key="1">
    <source>
        <dbReference type="EMBL" id="CAF1041747.1"/>
    </source>
</evidence>
<dbReference type="EMBL" id="CAJNOQ010004036">
    <property type="protein sequence ID" value="CAF1041747.1"/>
    <property type="molecule type" value="Genomic_DNA"/>
</dbReference>